<dbReference type="AlphaFoldDB" id="A0A220MHT4"/>
<dbReference type="Proteomes" id="UP000197781">
    <property type="component" value="Chromosome"/>
</dbReference>
<dbReference type="RefSeq" id="WP_088908140.1">
    <property type="nucleotide sequence ID" value="NZ_CP018145.1"/>
</dbReference>
<reference evidence="2 3" key="1">
    <citation type="submission" date="2016-11" db="EMBL/GenBank/DDBJ databases">
        <authorList>
            <person name="Jaros S."/>
            <person name="Januszkiewicz K."/>
            <person name="Wedrychowicz H."/>
        </authorList>
    </citation>
    <scope>NUCLEOTIDE SEQUENCE [LARGE SCALE GENOMIC DNA]</scope>
    <source>
        <strain evidence="2 3">NF2</strain>
    </source>
</reference>
<organism evidence="2 3">
    <name type="scientific">Brevibacillus formosus</name>
    <dbReference type="NCBI Taxonomy" id="54913"/>
    <lineage>
        <taxon>Bacteria</taxon>
        <taxon>Bacillati</taxon>
        <taxon>Bacillota</taxon>
        <taxon>Bacilli</taxon>
        <taxon>Bacillales</taxon>
        <taxon>Paenibacillaceae</taxon>
        <taxon>Brevibacillus</taxon>
    </lineage>
</organism>
<evidence type="ECO:0000313" key="2">
    <source>
        <dbReference type="EMBL" id="ASJ54392.1"/>
    </source>
</evidence>
<proteinExistence type="predicted"/>
<feature type="chain" id="PRO_5012533059" evidence="1">
    <location>
        <begin position="25"/>
        <end position="194"/>
    </location>
</feature>
<dbReference type="EMBL" id="CP018145">
    <property type="protein sequence ID" value="ASJ54392.1"/>
    <property type="molecule type" value="Genomic_DNA"/>
</dbReference>
<sequence length="194" mass="21342">MKKLVSSTFATLLVLAAIVPTSLAYTKPSGNVCGPDDKTPGRSSTSQISYYKIPHEVEYQPNNSEESKVSPLAFDSWVYNFETKACGQPFIVEEYENRNPAPFNYTFTAKATKSTTYNASVTASFQAAFNATMGYSATNTVERASQFAVTVQPGAKVILRASPSLTVIKGTWKYLTGSQNIDVYYPTHLKWITD</sequence>
<accession>A0A220MHT4</accession>
<evidence type="ECO:0000313" key="3">
    <source>
        <dbReference type="Proteomes" id="UP000197781"/>
    </source>
</evidence>
<evidence type="ECO:0000256" key="1">
    <source>
        <dbReference type="SAM" id="SignalP"/>
    </source>
</evidence>
<keyword evidence="1" id="KW-0732">Signal</keyword>
<gene>
    <name evidence="2" type="ORF">BP422_12995</name>
</gene>
<protein>
    <submittedName>
        <fullName evidence="2">Uncharacterized protein</fullName>
    </submittedName>
</protein>
<feature type="signal peptide" evidence="1">
    <location>
        <begin position="1"/>
        <end position="24"/>
    </location>
</feature>
<name>A0A220MHT4_9BACL</name>
<dbReference type="KEGG" id="bfm:BP422_12995"/>